<keyword evidence="2" id="KW-1133">Transmembrane helix</keyword>
<proteinExistence type="predicted"/>
<dbReference type="AlphaFoldDB" id="A0A9P9IQ37"/>
<name>A0A9P9IQ37_9HYPO</name>
<evidence type="ECO:0000256" key="2">
    <source>
        <dbReference type="SAM" id="Phobius"/>
    </source>
</evidence>
<keyword evidence="2" id="KW-0472">Membrane</keyword>
<feature type="transmembrane region" description="Helical" evidence="2">
    <location>
        <begin position="110"/>
        <end position="132"/>
    </location>
</feature>
<feature type="region of interest" description="Disordered" evidence="1">
    <location>
        <begin position="1"/>
        <end position="105"/>
    </location>
</feature>
<feature type="compositionally biased region" description="Polar residues" evidence="1">
    <location>
        <begin position="16"/>
        <end position="25"/>
    </location>
</feature>
<accession>A0A9P9IQ37</accession>
<evidence type="ECO:0000313" key="4">
    <source>
        <dbReference type="Proteomes" id="UP000738349"/>
    </source>
</evidence>
<comment type="caution">
    <text evidence="3">The sequence shown here is derived from an EMBL/GenBank/DDBJ whole genome shotgun (WGS) entry which is preliminary data.</text>
</comment>
<dbReference type="Proteomes" id="UP000738349">
    <property type="component" value="Unassembled WGS sequence"/>
</dbReference>
<dbReference type="EMBL" id="JAGMUV010000017">
    <property type="protein sequence ID" value="KAH7130923.1"/>
    <property type="molecule type" value="Genomic_DNA"/>
</dbReference>
<keyword evidence="2" id="KW-0812">Transmembrane</keyword>
<dbReference type="OrthoDB" id="5079783at2759"/>
<keyword evidence="4" id="KW-1185">Reference proteome</keyword>
<feature type="compositionally biased region" description="Basic residues" evidence="1">
    <location>
        <begin position="92"/>
        <end position="105"/>
    </location>
</feature>
<evidence type="ECO:0000256" key="1">
    <source>
        <dbReference type="SAM" id="MobiDB-lite"/>
    </source>
</evidence>
<evidence type="ECO:0000313" key="3">
    <source>
        <dbReference type="EMBL" id="KAH7130923.1"/>
    </source>
</evidence>
<gene>
    <name evidence="3" type="ORF">EDB81DRAFT_905601</name>
</gene>
<protein>
    <submittedName>
        <fullName evidence="3">Uncharacterized protein</fullName>
    </submittedName>
</protein>
<organism evidence="3 4">
    <name type="scientific">Dactylonectria macrodidyma</name>
    <dbReference type="NCBI Taxonomy" id="307937"/>
    <lineage>
        <taxon>Eukaryota</taxon>
        <taxon>Fungi</taxon>
        <taxon>Dikarya</taxon>
        <taxon>Ascomycota</taxon>
        <taxon>Pezizomycotina</taxon>
        <taxon>Sordariomycetes</taxon>
        <taxon>Hypocreomycetidae</taxon>
        <taxon>Hypocreales</taxon>
        <taxon>Nectriaceae</taxon>
        <taxon>Dactylonectria</taxon>
    </lineage>
</organism>
<sequence length="451" mass="50415">MKMKNSSGLDCVPADDTSTVASGQLTPEDVSTIASDLLTPVVEPSERSHTDGIQPDLSDSWATEPPTPEDSESEASKSGPSPPMNQPCSCPRNRRQASARRRQSRNRNPSFNLFSVFTLAAVLSVAAISWWIQSRGSSFMQPRVNPIDEFIASQDDWIAINDIITEYDYLPEEIKSRETTMTDLMLAVKHSNLPRRHRLAGEMQKFSVIADRVVDDLIDWTSLAAATVDRIQNMNYHALLGYQSLQRMGSWTAIPAPAAEDVGLIPTLQHFGHVVSAAIVGDRRQKSITLHQLFVQDADKAGSQLKLLKVRGTSLAKDFRKMSNHLERIADISRSEEAQLKSEERQRKSRVRGRMGLNSCAIRELKTQAEELHVMAQRMMEGREMMKGATIKIRKLDKGFGKLYLALAEGKWEEVDAIPWRLASIQAAVNRLEGVRESTRPRVAKSQQQVV</sequence>
<reference evidence="3" key="1">
    <citation type="journal article" date="2021" name="Nat. Commun.">
        <title>Genetic determinants of endophytism in the Arabidopsis root mycobiome.</title>
        <authorList>
            <person name="Mesny F."/>
            <person name="Miyauchi S."/>
            <person name="Thiergart T."/>
            <person name="Pickel B."/>
            <person name="Atanasova L."/>
            <person name="Karlsson M."/>
            <person name="Huettel B."/>
            <person name="Barry K.W."/>
            <person name="Haridas S."/>
            <person name="Chen C."/>
            <person name="Bauer D."/>
            <person name="Andreopoulos W."/>
            <person name="Pangilinan J."/>
            <person name="LaButti K."/>
            <person name="Riley R."/>
            <person name="Lipzen A."/>
            <person name="Clum A."/>
            <person name="Drula E."/>
            <person name="Henrissat B."/>
            <person name="Kohler A."/>
            <person name="Grigoriev I.V."/>
            <person name="Martin F.M."/>
            <person name="Hacquard S."/>
        </authorList>
    </citation>
    <scope>NUCLEOTIDE SEQUENCE</scope>
    <source>
        <strain evidence="3">MPI-CAGE-AT-0147</strain>
    </source>
</reference>